<dbReference type="AlphaFoldDB" id="U4LS44"/>
<feature type="compositionally biased region" description="Basic and acidic residues" evidence="1">
    <location>
        <begin position="19"/>
        <end position="50"/>
    </location>
</feature>
<feature type="region of interest" description="Disordered" evidence="1">
    <location>
        <begin position="1"/>
        <end position="109"/>
    </location>
</feature>
<evidence type="ECO:0000313" key="2">
    <source>
        <dbReference type="EMBL" id="CCX34384.2"/>
    </source>
</evidence>
<reference evidence="2 3" key="1">
    <citation type="journal article" date="2013" name="PLoS Genet.">
        <title>The genome and development-dependent transcriptomes of Pyronema confluens: a window into fungal evolution.</title>
        <authorList>
            <person name="Traeger S."/>
            <person name="Altegoer F."/>
            <person name="Freitag M."/>
            <person name="Gabaldon T."/>
            <person name="Kempken F."/>
            <person name="Kumar A."/>
            <person name="Marcet-Houben M."/>
            <person name="Poggeler S."/>
            <person name="Stajich J.E."/>
            <person name="Nowrousian M."/>
        </authorList>
    </citation>
    <scope>NUCLEOTIDE SEQUENCE [LARGE SCALE GENOMIC DNA]</scope>
    <source>
        <strain evidence="3">CBS 100304</strain>
        <tissue evidence="2">Vegetative mycelium</tissue>
    </source>
</reference>
<name>U4LS44_PYROM</name>
<proteinExistence type="predicted"/>
<sequence length="109" mass="12883">MNHRPREIDSYRPSPSQNRGRDYLRPEDGHHEYRRSPGASLRRDDSRESSGHNPRKRPHSPQSTWSSHEIARYRSRSRNDKYDSPPSLESGNERSHMEQSSQRTEQNTN</sequence>
<evidence type="ECO:0000313" key="3">
    <source>
        <dbReference type="Proteomes" id="UP000018144"/>
    </source>
</evidence>
<feature type="compositionally biased region" description="Basic and acidic residues" evidence="1">
    <location>
        <begin position="1"/>
        <end position="10"/>
    </location>
</feature>
<protein>
    <submittedName>
        <fullName evidence="2">Uncharacterized protein</fullName>
    </submittedName>
</protein>
<evidence type="ECO:0000256" key="1">
    <source>
        <dbReference type="SAM" id="MobiDB-lite"/>
    </source>
</evidence>
<feature type="compositionally biased region" description="Basic and acidic residues" evidence="1">
    <location>
        <begin position="69"/>
        <end position="83"/>
    </location>
</feature>
<feature type="compositionally biased region" description="Polar residues" evidence="1">
    <location>
        <begin position="98"/>
        <end position="109"/>
    </location>
</feature>
<gene>
    <name evidence="2" type="ORF">PCON_03596</name>
</gene>
<organism evidence="2 3">
    <name type="scientific">Pyronema omphalodes (strain CBS 100304)</name>
    <name type="common">Pyronema confluens</name>
    <dbReference type="NCBI Taxonomy" id="1076935"/>
    <lineage>
        <taxon>Eukaryota</taxon>
        <taxon>Fungi</taxon>
        <taxon>Dikarya</taxon>
        <taxon>Ascomycota</taxon>
        <taxon>Pezizomycotina</taxon>
        <taxon>Pezizomycetes</taxon>
        <taxon>Pezizales</taxon>
        <taxon>Pyronemataceae</taxon>
        <taxon>Pyronema</taxon>
    </lineage>
</organism>
<dbReference type="EMBL" id="HF936526">
    <property type="protein sequence ID" value="CCX34384.2"/>
    <property type="molecule type" value="Genomic_DNA"/>
</dbReference>
<keyword evidence="3" id="KW-1185">Reference proteome</keyword>
<accession>U4LS44</accession>
<dbReference type="Proteomes" id="UP000018144">
    <property type="component" value="Unassembled WGS sequence"/>
</dbReference>